<feature type="transmembrane region" description="Helical" evidence="1">
    <location>
        <begin position="414"/>
        <end position="438"/>
    </location>
</feature>
<gene>
    <name evidence="2" type="ORF">M407DRAFT_27845</name>
</gene>
<evidence type="ECO:0008006" key="4">
    <source>
        <dbReference type="Google" id="ProtNLM"/>
    </source>
</evidence>
<proteinExistence type="predicted"/>
<evidence type="ECO:0000256" key="1">
    <source>
        <dbReference type="SAM" id="Phobius"/>
    </source>
</evidence>
<organism evidence="2 3">
    <name type="scientific">Tulasnella calospora MUT 4182</name>
    <dbReference type="NCBI Taxonomy" id="1051891"/>
    <lineage>
        <taxon>Eukaryota</taxon>
        <taxon>Fungi</taxon>
        <taxon>Dikarya</taxon>
        <taxon>Basidiomycota</taxon>
        <taxon>Agaricomycotina</taxon>
        <taxon>Agaricomycetes</taxon>
        <taxon>Cantharellales</taxon>
        <taxon>Tulasnellaceae</taxon>
        <taxon>Tulasnella</taxon>
    </lineage>
</organism>
<feature type="transmembrane region" description="Helical" evidence="1">
    <location>
        <begin position="450"/>
        <end position="470"/>
    </location>
</feature>
<keyword evidence="3" id="KW-1185">Reference proteome</keyword>
<protein>
    <recommendedName>
        <fullName evidence="4">WW domain-containing protein</fullName>
    </recommendedName>
</protein>
<reference evidence="3" key="2">
    <citation type="submission" date="2015-01" db="EMBL/GenBank/DDBJ databases">
        <title>Evolutionary Origins and Diversification of the Mycorrhizal Mutualists.</title>
        <authorList>
            <consortium name="DOE Joint Genome Institute"/>
            <consortium name="Mycorrhizal Genomics Consortium"/>
            <person name="Kohler A."/>
            <person name="Kuo A."/>
            <person name="Nagy L.G."/>
            <person name="Floudas D."/>
            <person name="Copeland A."/>
            <person name="Barry K.W."/>
            <person name="Cichocki N."/>
            <person name="Veneault-Fourrey C."/>
            <person name="LaButti K."/>
            <person name="Lindquist E.A."/>
            <person name="Lipzen A."/>
            <person name="Lundell T."/>
            <person name="Morin E."/>
            <person name="Murat C."/>
            <person name="Riley R."/>
            <person name="Ohm R."/>
            <person name="Sun H."/>
            <person name="Tunlid A."/>
            <person name="Henrissat B."/>
            <person name="Grigoriev I.V."/>
            <person name="Hibbett D.S."/>
            <person name="Martin F."/>
        </authorList>
    </citation>
    <scope>NUCLEOTIDE SEQUENCE [LARGE SCALE GENOMIC DNA]</scope>
    <source>
        <strain evidence="3">MUT 4182</strain>
    </source>
</reference>
<dbReference type="AlphaFoldDB" id="A0A0C3QBR6"/>
<dbReference type="EMBL" id="KN823104">
    <property type="protein sequence ID" value="KIO22661.1"/>
    <property type="molecule type" value="Genomic_DNA"/>
</dbReference>
<keyword evidence="1" id="KW-1133">Transmembrane helix</keyword>
<dbReference type="Proteomes" id="UP000054248">
    <property type="component" value="Unassembled WGS sequence"/>
</dbReference>
<evidence type="ECO:0000313" key="2">
    <source>
        <dbReference type="EMBL" id="KIO22661.1"/>
    </source>
</evidence>
<keyword evidence="1" id="KW-0472">Membrane</keyword>
<dbReference type="HOGENOM" id="CLU_015091_3_3_1"/>
<sequence length="501" mass="56232">MTSCPAPPKYYALAFFYKPILPSANRRYNREATAPNSKCALPNIPANTKTRAFTEEHPAGSLFDGWDEYVHPEGDTYWYQPERGLLTSLDPRDPRINNCLSKAFDDILAQLPSRFDMEIFLDLDFSEPSQPASVTVFYYMVDHRNRQIFWASDVDFNAIGILPCQSKGHLKSLLTPEYWVHVDYFPVHVNFDKNLSEAEAELMAIMGHGAVDDKTAPGSTCPWGAAECIQYLGVLRDFRTFDDKTPYRVATIARLWSAVGRARHINSYGLPNARLDRLQGFVDYTPVQRSITMTLCDSVTFGVSISILQRMSTLFNGRVVYHRHWDIFFHDLRGTWVKTGCIGGLILLCDMALIASELNNVATMASASLSGASIFIALLLHQKHPQWKLATGPDISQYVMSVEDYYQGLRPLSIILALPQTVSIYAALFFHIGLLLVVTDRIRQAQEAMWMMAAMSIGLAPLVASILFFAPPKPESRPGGGSGSWSILRKWKERGGRGRNV</sequence>
<dbReference type="OrthoDB" id="2674421at2759"/>
<keyword evidence="1" id="KW-0812">Transmembrane</keyword>
<evidence type="ECO:0000313" key="3">
    <source>
        <dbReference type="Proteomes" id="UP000054248"/>
    </source>
</evidence>
<name>A0A0C3QBR6_9AGAM</name>
<accession>A0A0C3QBR6</accession>
<reference evidence="2 3" key="1">
    <citation type="submission" date="2014-04" db="EMBL/GenBank/DDBJ databases">
        <authorList>
            <consortium name="DOE Joint Genome Institute"/>
            <person name="Kuo A."/>
            <person name="Girlanda M."/>
            <person name="Perotto S."/>
            <person name="Kohler A."/>
            <person name="Nagy L.G."/>
            <person name="Floudas D."/>
            <person name="Copeland A."/>
            <person name="Barry K.W."/>
            <person name="Cichocki N."/>
            <person name="Veneault-Fourrey C."/>
            <person name="LaButti K."/>
            <person name="Lindquist E.A."/>
            <person name="Lipzen A."/>
            <person name="Lundell T."/>
            <person name="Morin E."/>
            <person name="Murat C."/>
            <person name="Sun H."/>
            <person name="Tunlid A."/>
            <person name="Henrissat B."/>
            <person name="Grigoriev I.V."/>
            <person name="Hibbett D.S."/>
            <person name="Martin F."/>
            <person name="Nordberg H.P."/>
            <person name="Cantor M.N."/>
            <person name="Hua S.X."/>
        </authorList>
    </citation>
    <scope>NUCLEOTIDE SEQUENCE [LARGE SCALE GENOMIC DNA]</scope>
    <source>
        <strain evidence="2 3">MUT 4182</strain>
    </source>
</reference>